<proteinExistence type="predicted"/>
<organism evidence="1 2">
    <name type="scientific">Trifolium medium</name>
    <dbReference type="NCBI Taxonomy" id="97028"/>
    <lineage>
        <taxon>Eukaryota</taxon>
        <taxon>Viridiplantae</taxon>
        <taxon>Streptophyta</taxon>
        <taxon>Embryophyta</taxon>
        <taxon>Tracheophyta</taxon>
        <taxon>Spermatophyta</taxon>
        <taxon>Magnoliopsida</taxon>
        <taxon>eudicotyledons</taxon>
        <taxon>Gunneridae</taxon>
        <taxon>Pentapetalae</taxon>
        <taxon>rosids</taxon>
        <taxon>fabids</taxon>
        <taxon>Fabales</taxon>
        <taxon>Fabaceae</taxon>
        <taxon>Papilionoideae</taxon>
        <taxon>50 kb inversion clade</taxon>
        <taxon>NPAAA clade</taxon>
        <taxon>Hologalegina</taxon>
        <taxon>IRL clade</taxon>
        <taxon>Trifolieae</taxon>
        <taxon>Trifolium</taxon>
    </lineage>
</organism>
<reference evidence="1 2" key="1">
    <citation type="journal article" date="2018" name="Front. Plant Sci.">
        <title>Red Clover (Trifolium pratense) and Zigzag Clover (T. medium) - A Picture of Genomic Similarities and Differences.</title>
        <authorList>
            <person name="Dluhosova J."/>
            <person name="Istvanek J."/>
            <person name="Nedelnik J."/>
            <person name="Repkova J."/>
        </authorList>
    </citation>
    <scope>NUCLEOTIDE SEQUENCE [LARGE SCALE GENOMIC DNA]</scope>
    <source>
        <strain evidence="2">cv. 10/8</strain>
        <tissue evidence="1">Leaf</tissue>
    </source>
</reference>
<sequence>CSTYSLSNFECAKVSFINVLDGETIDPANFFSDRSSNCFSNSYISGMDITDI</sequence>
<dbReference type="EMBL" id="LXQA010255676">
    <property type="protein sequence ID" value="MCI38418.1"/>
    <property type="molecule type" value="Genomic_DNA"/>
</dbReference>
<dbReference type="AlphaFoldDB" id="A0A392RP37"/>
<evidence type="ECO:0000313" key="1">
    <source>
        <dbReference type="EMBL" id="MCI38418.1"/>
    </source>
</evidence>
<name>A0A392RP37_9FABA</name>
<keyword evidence="2" id="KW-1185">Reference proteome</keyword>
<accession>A0A392RP37</accession>
<comment type="caution">
    <text evidence="1">The sequence shown here is derived from an EMBL/GenBank/DDBJ whole genome shotgun (WGS) entry which is preliminary data.</text>
</comment>
<feature type="non-terminal residue" evidence="1">
    <location>
        <position position="1"/>
    </location>
</feature>
<protein>
    <submittedName>
        <fullName evidence="1">Uncharacterized protein</fullName>
    </submittedName>
</protein>
<dbReference type="Proteomes" id="UP000265520">
    <property type="component" value="Unassembled WGS sequence"/>
</dbReference>
<evidence type="ECO:0000313" key="2">
    <source>
        <dbReference type="Proteomes" id="UP000265520"/>
    </source>
</evidence>